<name>A0A3E1NL54_9BACT</name>
<proteinExistence type="predicted"/>
<dbReference type="AlphaFoldDB" id="A0A3E1NL54"/>
<reference evidence="1 2" key="1">
    <citation type="submission" date="2018-08" db="EMBL/GenBank/DDBJ databases">
        <title>Chitinophagaceae sp. K23C18032701, a novel bacterium isolated from forest soil.</title>
        <authorList>
            <person name="Wang C."/>
        </authorList>
    </citation>
    <scope>NUCLEOTIDE SEQUENCE [LARGE SCALE GENOMIC DNA]</scope>
    <source>
        <strain evidence="1 2">K23C18032701</strain>
    </source>
</reference>
<dbReference type="Proteomes" id="UP000261284">
    <property type="component" value="Unassembled WGS sequence"/>
</dbReference>
<keyword evidence="2" id="KW-1185">Reference proteome</keyword>
<sequence length="303" mass="32898">MLLGAVLILFSSCQKGLTYTLDDDADSLKADGTQLIRFTSFNVMGDSVVSIYNYNGKKQLLGIVTTGNDGATIYNDVMQLSRNTGGQISNIGRNTTFGALFPGGLSKQLSDAGIVAPAATTPVQVNIAVHYPAAATTFDYAVQTFELAGVSGRDSIAFTYTNKHITLASVYFTGIYNGNNVTAIQKIAETTYTYDGFDNLVGSSTKAVTAQSNTLQDAVKNAYGYASNYNPLPLAYEAFLYTDEYRCSPNICIKQTQQLLGKGNTKSVTISRSAEFNENNMPDFEIAFHSDVNKNYKGSYYYR</sequence>
<evidence type="ECO:0000313" key="1">
    <source>
        <dbReference type="EMBL" id="RFM28647.1"/>
    </source>
</evidence>
<organism evidence="1 2">
    <name type="scientific">Deminuibacter soli</name>
    <dbReference type="NCBI Taxonomy" id="2291815"/>
    <lineage>
        <taxon>Bacteria</taxon>
        <taxon>Pseudomonadati</taxon>
        <taxon>Bacteroidota</taxon>
        <taxon>Chitinophagia</taxon>
        <taxon>Chitinophagales</taxon>
        <taxon>Chitinophagaceae</taxon>
        <taxon>Deminuibacter</taxon>
    </lineage>
</organism>
<gene>
    <name evidence="1" type="ORF">DXN05_07585</name>
</gene>
<evidence type="ECO:0000313" key="2">
    <source>
        <dbReference type="Proteomes" id="UP000261284"/>
    </source>
</evidence>
<comment type="caution">
    <text evidence="1">The sequence shown here is derived from an EMBL/GenBank/DDBJ whole genome shotgun (WGS) entry which is preliminary data.</text>
</comment>
<accession>A0A3E1NL54</accession>
<dbReference type="EMBL" id="QTJU01000002">
    <property type="protein sequence ID" value="RFM28647.1"/>
    <property type="molecule type" value="Genomic_DNA"/>
</dbReference>
<protein>
    <submittedName>
        <fullName evidence="1">Uncharacterized protein</fullName>
    </submittedName>
</protein>